<keyword evidence="11" id="KW-1185">Reference proteome</keyword>
<gene>
    <name evidence="10" type="ORF">V0U35_08200</name>
</gene>
<dbReference type="SUPFAM" id="SSF56645">
    <property type="entry name" value="Acyl-CoA dehydrogenase NM domain-like"/>
    <property type="match status" value="1"/>
</dbReference>
<organism evidence="10 11">
    <name type="scientific">Hyphobacterium marinum</name>
    <dbReference type="NCBI Taxonomy" id="3116574"/>
    <lineage>
        <taxon>Bacteria</taxon>
        <taxon>Pseudomonadati</taxon>
        <taxon>Pseudomonadota</taxon>
        <taxon>Alphaproteobacteria</taxon>
        <taxon>Maricaulales</taxon>
        <taxon>Maricaulaceae</taxon>
        <taxon>Hyphobacterium</taxon>
    </lineage>
</organism>
<dbReference type="InterPro" id="IPR037069">
    <property type="entry name" value="AcylCoA_DH/ox_N_sf"/>
</dbReference>
<keyword evidence="3 6" id="KW-0285">Flavoprotein</keyword>
<dbReference type="SUPFAM" id="SSF47203">
    <property type="entry name" value="Acyl-CoA dehydrogenase C-terminal domain-like"/>
    <property type="match status" value="1"/>
</dbReference>
<feature type="domain" description="Acyl-CoA dehydrogenase/oxidase C-terminal" evidence="7">
    <location>
        <begin position="236"/>
        <end position="389"/>
    </location>
</feature>
<dbReference type="InterPro" id="IPR046373">
    <property type="entry name" value="Acyl-CoA_Oxase/DH_mid-dom_sf"/>
</dbReference>
<keyword evidence="4 6" id="KW-0274">FAD</keyword>
<feature type="domain" description="Acyl-CoA oxidase/dehydrogenase middle" evidence="8">
    <location>
        <begin position="130"/>
        <end position="224"/>
    </location>
</feature>
<dbReference type="Pfam" id="PF02770">
    <property type="entry name" value="Acyl-CoA_dh_M"/>
    <property type="match status" value="1"/>
</dbReference>
<evidence type="ECO:0000313" key="10">
    <source>
        <dbReference type="EMBL" id="MEE2566659.1"/>
    </source>
</evidence>
<dbReference type="Pfam" id="PF02771">
    <property type="entry name" value="Acyl-CoA_dh_N"/>
    <property type="match status" value="1"/>
</dbReference>
<feature type="domain" description="Acyl-CoA dehydrogenase/oxidase N-terminal" evidence="9">
    <location>
        <begin position="48"/>
        <end position="126"/>
    </location>
</feature>
<dbReference type="InterPro" id="IPR009100">
    <property type="entry name" value="AcylCoA_DH/oxidase_NM_dom_sf"/>
</dbReference>
<sequence length="394" mass="43427">MSELETFRQDTRNWLEANCPASMRGPIKDEREVCWGGRDFEFFSDDQKLWLDRMAERGWTTPTWPKEYGGGGLSKDEAQILKEEMKAIQARDPLTSFGIWMLGPALLKYGSEEQKHEHLPKIIRGEIRWCQGYSEPGAGSDLASLRTKGVSDGDDYVVTGQKVWTSYADKSDWIFALVRTEPDAPKHEGISFILIDMATDGVSTKPIKLISGKSPFCETFFDEVRVPKANRIGEAGKGWDIAKYLLSHERTNIVSAGGMFGGMNPVMAAHKSGEVDDGGKLADPILRGDVARLTIDALAFEATLQRVKDESDAGQGVGARASMLKYVGTELNKRRHELNMSALGADGLLWEGDDPSDGQSAREWLRSRANSIEGGTSEIQLNILAKRVLGLPGA</sequence>
<keyword evidence="5 6" id="KW-0560">Oxidoreductase</keyword>
<dbReference type="Proteomes" id="UP001310692">
    <property type="component" value="Unassembled WGS sequence"/>
</dbReference>
<evidence type="ECO:0000259" key="8">
    <source>
        <dbReference type="Pfam" id="PF02770"/>
    </source>
</evidence>
<dbReference type="InterPro" id="IPR036250">
    <property type="entry name" value="AcylCo_DH-like_C"/>
</dbReference>
<dbReference type="InterPro" id="IPR052161">
    <property type="entry name" value="Mycobact_Acyl-CoA_DH"/>
</dbReference>
<evidence type="ECO:0000256" key="4">
    <source>
        <dbReference type="ARBA" id="ARBA00022827"/>
    </source>
</evidence>
<dbReference type="InterPro" id="IPR009075">
    <property type="entry name" value="AcylCo_DH/oxidase_C"/>
</dbReference>
<protein>
    <submittedName>
        <fullName evidence="10">Acyl-CoA dehydrogenase family protein</fullName>
    </submittedName>
</protein>
<dbReference type="InterPro" id="IPR006091">
    <property type="entry name" value="Acyl-CoA_Oxase/DH_mid-dom"/>
</dbReference>
<dbReference type="RefSeq" id="WP_330196209.1">
    <property type="nucleotide sequence ID" value="NZ_JAZDRO010000003.1"/>
</dbReference>
<evidence type="ECO:0000259" key="9">
    <source>
        <dbReference type="Pfam" id="PF02771"/>
    </source>
</evidence>
<dbReference type="PANTHER" id="PTHR43292">
    <property type="entry name" value="ACYL-COA DEHYDROGENASE"/>
    <property type="match status" value="1"/>
</dbReference>
<evidence type="ECO:0000259" key="7">
    <source>
        <dbReference type="Pfam" id="PF00441"/>
    </source>
</evidence>
<dbReference type="Gene3D" id="1.20.140.10">
    <property type="entry name" value="Butyryl-CoA Dehydrogenase, subunit A, domain 3"/>
    <property type="match status" value="1"/>
</dbReference>
<evidence type="ECO:0000256" key="1">
    <source>
        <dbReference type="ARBA" id="ARBA00001974"/>
    </source>
</evidence>
<evidence type="ECO:0000313" key="11">
    <source>
        <dbReference type="Proteomes" id="UP001310692"/>
    </source>
</evidence>
<evidence type="ECO:0000256" key="6">
    <source>
        <dbReference type="RuleBase" id="RU362125"/>
    </source>
</evidence>
<dbReference type="PANTHER" id="PTHR43292:SF3">
    <property type="entry name" value="ACYL-COA DEHYDROGENASE FADE29"/>
    <property type="match status" value="1"/>
</dbReference>
<dbReference type="Gene3D" id="1.10.540.10">
    <property type="entry name" value="Acyl-CoA dehydrogenase/oxidase, N-terminal domain"/>
    <property type="match status" value="1"/>
</dbReference>
<accession>A0ABU7LYN1</accession>
<evidence type="ECO:0000256" key="2">
    <source>
        <dbReference type="ARBA" id="ARBA00009347"/>
    </source>
</evidence>
<dbReference type="InterPro" id="IPR013786">
    <property type="entry name" value="AcylCoA_DH/ox_N"/>
</dbReference>
<evidence type="ECO:0000256" key="5">
    <source>
        <dbReference type="ARBA" id="ARBA00023002"/>
    </source>
</evidence>
<dbReference type="Pfam" id="PF00441">
    <property type="entry name" value="Acyl-CoA_dh_1"/>
    <property type="match status" value="1"/>
</dbReference>
<proteinExistence type="inferred from homology"/>
<dbReference type="Gene3D" id="2.40.110.10">
    <property type="entry name" value="Butyryl-CoA Dehydrogenase, subunit A, domain 2"/>
    <property type="match status" value="1"/>
</dbReference>
<dbReference type="EMBL" id="JAZDRO010000003">
    <property type="protein sequence ID" value="MEE2566659.1"/>
    <property type="molecule type" value="Genomic_DNA"/>
</dbReference>
<evidence type="ECO:0000256" key="3">
    <source>
        <dbReference type="ARBA" id="ARBA00022630"/>
    </source>
</evidence>
<comment type="cofactor">
    <cofactor evidence="1 6">
        <name>FAD</name>
        <dbReference type="ChEBI" id="CHEBI:57692"/>
    </cofactor>
</comment>
<comment type="caution">
    <text evidence="10">The sequence shown here is derived from an EMBL/GenBank/DDBJ whole genome shotgun (WGS) entry which is preliminary data.</text>
</comment>
<comment type="similarity">
    <text evidence="2 6">Belongs to the acyl-CoA dehydrogenase family.</text>
</comment>
<reference evidence="10 11" key="1">
    <citation type="submission" date="2024-01" db="EMBL/GenBank/DDBJ databases">
        <title>Hyphobacterium bacterium isolated from marine sediment.</title>
        <authorList>
            <person name="Zhao S."/>
        </authorList>
    </citation>
    <scope>NUCLEOTIDE SEQUENCE [LARGE SCALE GENOMIC DNA]</scope>
    <source>
        <strain evidence="10 11">Y60-23</strain>
    </source>
</reference>
<name>A0ABU7LYN1_9PROT</name>